<dbReference type="InterPro" id="IPR002151">
    <property type="entry name" value="Kinesin_light"/>
</dbReference>
<evidence type="ECO:0000256" key="4">
    <source>
        <dbReference type="ARBA" id="ARBA00022701"/>
    </source>
</evidence>
<keyword evidence="8" id="KW-0505">Motor protein</keyword>
<evidence type="ECO:0000256" key="11">
    <source>
        <dbReference type="SAM" id="SignalP"/>
    </source>
</evidence>
<evidence type="ECO:0000256" key="10">
    <source>
        <dbReference type="PROSITE-ProRule" id="PRU00339"/>
    </source>
</evidence>
<comment type="subcellular location">
    <subcellularLocation>
        <location evidence="1">Cytoplasm</location>
        <location evidence="1">Cytoskeleton</location>
    </subcellularLocation>
</comment>
<keyword evidence="6 10" id="KW-0802">TPR repeat</keyword>
<evidence type="ECO:0000256" key="6">
    <source>
        <dbReference type="ARBA" id="ARBA00022803"/>
    </source>
</evidence>
<dbReference type="InterPro" id="IPR011990">
    <property type="entry name" value="TPR-like_helical_dom_sf"/>
</dbReference>
<keyword evidence="3" id="KW-0963">Cytoplasm</keyword>
<sequence>MKKALFGLLLYLPLALPALATETKQLLQDGYYLQAMQQARQALQQLPADDSAGRLRAQIDLANAMMERHQADQAELIFKALLQDSRQVPPSSLIEAEVQEGLAGVYLDRQQSKAAAKLYRRILSIRQQHLGAQHLDVAQTLNDLGVALGMQDQMSESEKLLKQALEIREQLAGHDSFPVAESLYNLSFNHMAPGQYQQAEPMMIEAIRIKQHVLRPDHPSLTRSMRMLGWLYRKQKRFDEAMAQLQATLAMTQRNGEDSLDQTGRTLRAIADCLQDQGKAMEAEQYYRQALVVLPQALGAKHYAVGQTMNNLGWLLKTNLHSSEGQQLITEGQRIMDAAENQN</sequence>
<protein>
    <submittedName>
        <fullName evidence="12">Tetratricopeptide repeat protein</fullName>
    </submittedName>
</protein>
<dbReference type="PANTHER" id="PTHR45783">
    <property type="entry name" value="KINESIN LIGHT CHAIN"/>
    <property type="match status" value="1"/>
</dbReference>
<reference evidence="12" key="1">
    <citation type="submission" date="2024-06" db="EMBL/GenBank/DDBJ databases">
        <title>Genome sequence of Vogesella sp. MAHUQ-64.</title>
        <authorList>
            <person name="Huq M.A."/>
        </authorList>
    </citation>
    <scope>NUCLEOTIDE SEQUENCE</scope>
    <source>
        <strain evidence="12">MAHUQ-64</strain>
    </source>
</reference>
<keyword evidence="11" id="KW-0732">Signal</keyword>
<evidence type="ECO:0000313" key="13">
    <source>
        <dbReference type="Proteomes" id="UP001433638"/>
    </source>
</evidence>
<feature type="chain" id="PRO_5046238998" evidence="11">
    <location>
        <begin position="21"/>
        <end position="343"/>
    </location>
</feature>
<comment type="similarity">
    <text evidence="2">Belongs to the kinesin light chain family.</text>
</comment>
<evidence type="ECO:0000256" key="5">
    <source>
        <dbReference type="ARBA" id="ARBA00022737"/>
    </source>
</evidence>
<comment type="caution">
    <text evidence="12">The sequence shown here is derived from an EMBL/GenBank/DDBJ whole genome shotgun (WGS) entry which is preliminary data.</text>
</comment>
<dbReference type="EMBL" id="JBEFLD010000002">
    <property type="protein sequence ID" value="MEQ6289954.1"/>
    <property type="molecule type" value="Genomic_DNA"/>
</dbReference>
<evidence type="ECO:0000256" key="8">
    <source>
        <dbReference type="ARBA" id="ARBA00023175"/>
    </source>
</evidence>
<dbReference type="InterPro" id="IPR019734">
    <property type="entry name" value="TPR_rpt"/>
</dbReference>
<keyword evidence="9" id="KW-0206">Cytoskeleton</keyword>
<dbReference type="Pfam" id="PF13424">
    <property type="entry name" value="TPR_12"/>
    <property type="match status" value="3"/>
</dbReference>
<keyword evidence="5" id="KW-0677">Repeat</keyword>
<dbReference type="PANTHER" id="PTHR45783:SF3">
    <property type="entry name" value="KINESIN LIGHT CHAIN"/>
    <property type="match status" value="1"/>
</dbReference>
<accession>A0ABV1M148</accession>
<keyword evidence="7" id="KW-0175">Coiled coil</keyword>
<evidence type="ECO:0000256" key="9">
    <source>
        <dbReference type="ARBA" id="ARBA00023212"/>
    </source>
</evidence>
<dbReference type="PROSITE" id="PS50005">
    <property type="entry name" value="TPR"/>
    <property type="match status" value="1"/>
</dbReference>
<feature type="signal peptide" evidence="11">
    <location>
        <begin position="1"/>
        <end position="20"/>
    </location>
</feature>
<evidence type="ECO:0000256" key="7">
    <source>
        <dbReference type="ARBA" id="ARBA00023054"/>
    </source>
</evidence>
<dbReference type="SMART" id="SM00028">
    <property type="entry name" value="TPR"/>
    <property type="match status" value="5"/>
</dbReference>
<gene>
    <name evidence="12" type="ORF">ABNW52_04915</name>
</gene>
<name>A0ABV1M148_9NEIS</name>
<dbReference type="RefSeq" id="WP_349584812.1">
    <property type="nucleotide sequence ID" value="NZ_JBEFLD010000002.1"/>
</dbReference>
<organism evidence="12 13">
    <name type="scientific">Vogesella oryzagri</name>
    <dbReference type="NCBI Taxonomy" id="3160864"/>
    <lineage>
        <taxon>Bacteria</taxon>
        <taxon>Pseudomonadati</taxon>
        <taxon>Pseudomonadota</taxon>
        <taxon>Betaproteobacteria</taxon>
        <taxon>Neisseriales</taxon>
        <taxon>Chromobacteriaceae</taxon>
        <taxon>Vogesella</taxon>
    </lineage>
</organism>
<dbReference type="Gene3D" id="1.25.40.10">
    <property type="entry name" value="Tetratricopeptide repeat domain"/>
    <property type="match status" value="2"/>
</dbReference>
<keyword evidence="13" id="KW-1185">Reference proteome</keyword>
<evidence type="ECO:0000256" key="1">
    <source>
        <dbReference type="ARBA" id="ARBA00004245"/>
    </source>
</evidence>
<proteinExistence type="inferred from homology"/>
<keyword evidence="4" id="KW-0493">Microtubule</keyword>
<dbReference type="Proteomes" id="UP001433638">
    <property type="component" value="Unassembled WGS sequence"/>
</dbReference>
<dbReference type="SUPFAM" id="SSF48452">
    <property type="entry name" value="TPR-like"/>
    <property type="match status" value="2"/>
</dbReference>
<feature type="repeat" description="TPR" evidence="10">
    <location>
        <begin position="222"/>
        <end position="255"/>
    </location>
</feature>
<evidence type="ECO:0000313" key="12">
    <source>
        <dbReference type="EMBL" id="MEQ6289954.1"/>
    </source>
</evidence>
<evidence type="ECO:0000256" key="2">
    <source>
        <dbReference type="ARBA" id="ARBA00009622"/>
    </source>
</evidence>
<evidence type="ECO:0000256" key="3">
    <source>
        <dbReference type="ARBA" id="ARBA00022490"/>
    </source>
</evidence>